<evidence type="ECO:0000256" key="4">
    <source>
        <dbReference type="ARBA" id="ARBA00022679"/>
    </source>
</evidence>
<dbReference type="InterPro" id="IPR036890">
    <property type="entry name" value="HATPase_C_sf"/>
</dbReference>
<dbReference type="PROSITE" id="PS50109">
    <property type="entry name" value="HIS_KIN"/>
    <property type="match status" value="1"/>
</dbReference>
<dbReference type="InterPro" id="IPR004358">
    <property type="entry name" value="Sig_transdc_His_kin-like_C"/>
</dbReference>
<sequence>MYPDIIKAAESTPKPDLKGHHAGLGPRSTGDGFLGTSPFEDGEITVGAGLFDSVFHEVDEAIAILAANDDRPLVVDVNAQFERQTGFSRREIRGNDLFSLLPAAEETGYALATLRQALSERKSAVIETRILRKGDAAVPVQLTVRPYRLPDGSNQLSSQFVCVMRTTQPEGRGEDQAARVITNRLLTFLSHDLRTPLNGILGFSEIMMTGFIGPLEADDYRAYAKDIHVAGQDLLRLINGLLDLSHSETGRLQLCDSIFSLSNCLDACLDATRERAVKSGVTLSRSIARNLPAFRGDETRIRQVILIMLANALKYTLPGGRITLTMRSKAGGVEICCKDDGVGIAGNELVCAFQPYRKIEDTYTNPRAGIGVGLPLVKVLIEQHGGSVAITSTEGSGTCITLRLPPERLL</sequence>
<dbReference type="InterPro" id="IPR005467">
    <property type="entry name" value="His_kinase_dom"/>
</dbReference>
<dbReference type="Pfam" id="PF00512">
    <property type="entry name" value="HisKA"/>
    <property type="match status" value="1"/>
</dbReference>
<proteinExistence type="predicted"/>
<dbReference type="Proteomes" id="UP001141619">
    <property type="component" value="Unassembled WGS sequence"/>
</dbReference>
<dbReference type="SMART" id="SM00387">
    <property type="entry name" value="HATPase_c"/>
    <property type="match status" value="1"/>
</dbReference>
<keyword evidence="4" id="KW-0808">Transferase</keyword>
<dbReference type="Pfam" id="PF02518">
    <property type="entry name" value="HATPase_c"/>
    <property type="match status" value="1"/>
</dbReference>
<dbReference type="InterPro" id="IPR000014">
    <property type="entry name" value="PAS"/>
</dbReference>
<dbReference type="NCBIfam" id="TIGR00229">
    <property type="entry name" value="sensory_box"/>
    <property type="match status" value="1"/>
</dbReference>
<evidence type="ECO:0000259" key="8">
    <source>
        <dbReference type="PROSITE" id="PS50109"/>
    </source>
</evidence>
<evidence type="ECO:0000256" key="6">
    <source>
        <dbReference type="ARBA" id="ARBA00023012"/>
    </source>
</evidence>
<organism evidence="10 11">
    <name type="scientific">Govanella unica</name>
    <dbReference type="NCBI Taxonomy" id="2975056"/>
    <lineage>
        <taxon>Bacteria</taxon>
        <taxon>Pseudomonadati</taxon>
        <taxon>Pseudomonadota</taxon>
        <taxon>Alphaproteobacteria</taxon>
        <taxon>Emcibacterales</taxon>
        <taxon>Govanellaceae</taxon>
        <taxon>Govanella</taxon>
    </lineage>
</organism>
<dbReference type="PROSITE" id="PS50112">
    <property type="entry name" value="PAS"/>
    <property type="match status" value="1"/>
</dbReference>
<protein>
    <recommendedName>
        <fullName evidence="2">histidine kinase</fullName>
        <ecNumber evidence="2">2.7.13.3</ecNumber>
    </recommendedName>
</protein>
<dbReference type="SMART" id="SM00388">
    <property type="entry name" value="HisKA"/>
    <property type="match status" value="1"/>
</dbReference>
<evidence type="ECO:0000256" key="7">
    <source>
        <dbReference type="SAM" id="MobiDB-lite"/>
    </source>
</evidence>
<evidence type="ECO:0000256" key="2">
    <source>
        <dbReference type="ARBA" id="ARBA00012438"/>
    </source>
</evidence>
<feature type="domain" description="Histidine kinase" evidence="8">
    <location>
        <begin position="188"/>
        <end position="408"/>
    </location>
</feature>
<reference evidence="10" key="1">
    <citation type="submission" date="2022-08" db="EMBL/GenBank/DDBJ databases">
        <authorList>
            <person name="Vandamme P."/>
            <person name="Hettiarachchi A."/>
            <person name="Peeters C."/>
            <person name="Cnockaert M."/>
            <person name="Carlier A."/>
        </authorList>
    </citation>
    <scope>NUCLEOTIDE SEQUENCE</scope>
    <source>
        <strain evidence="10">LMG 31809</strain>
    </source>
</reference>
<dbReference type="PANTHER" id="PTHR43711:SF26">
    <property type="entry name" value="SENSOR HISTIDINE KINASE RCSC"/>
    <property type="match status" value="1"/>
</dbReference>
<dbReference type="SUPFAM" id="SSF47384">
    <property type="entry name" value="Homodimeric domain of signal transducing histidine kinase"/>
    <property type="match status" value="1"/>
</dbReference>
<comment type="catalytic activity">
    <reaction evidence="1">
        <text>ATP + protein L-histidine = ADP + protein N-phospho-L-histidine.</text>
        <dbReference type="EC" id="2.7.13.3"/>
    </reaction>
</comment>
<dbReference type="Gene3D" id="3.30.565.10">
    <property type="entry name" value="Histidine kinase-like ATPase, C-terminal domain"/>
    <property type="match status" value="1"/>
</dbReference>
<dbReference type="EMBL" id="JANWOI010000004">
    <property type="protein sequence ID" value="MDA5194963.1"/>
    <property type="molecule type" value="Genomic_DNA"/>
</dbReference>
<evidence type="ECO:0000256" key="5">
    <source>
        <dbReference type="ARBA" id="ARBA00022777"/>
    </source>
</evidence>
<accession>A0A9X3U0M5</accession>
<keyword evidence="5 10" id="KW-0418">Kinase</keyword>
<dbReference type="InterPro" id="IPR050736">
    <property type="entry name" value="Sensor_HK_Regulatory"/>
</dbReference>
<keyword evidence="3" id="KW-0597">Phosphoprotein</keyword>
<evidence type="ECO:0000256" key="1">
    <source>
        <dbReference type="ARBA" id="ARBA00000085"/>
    </source>
</evidence>
<comment type="caution">
    <text evidence="10">The sequence shown here is derived from an EMBL/GenBank/DDBJ whole genome shotgun (WGS) entry which is preliminary data.</text>
</comment>
<evidence type="ECO:0000313" key="10">
    <source>
        <dbReference type="EMBL" id="MDA5194963.1"/>
    </source>
</evidence>
<dbReference type="EC" id="2.7.13.3" evidence="2"/>
<dbReference type="Gene3D" id="3.30.450.20">
    <property type="entry name" value="PAS domain"/>
    <property type="match status" value="1"/>
</dbReference>
<keyword evidence="6" id="KW-0902">Two-component regulatory system</keyword>
<dbReference type="InterPro" id="IPR036097">
    <property type="entry name" value="HisK_dim/P_sf"/>
</dbReference>
<evidence type="ECO:0000259" key="9">
    <source>
        <dbReference type="PROSITE" id="PS50112"/>
    </source>
</evidence>
<dbReference type="CDD" id="cd00075">
    <property type="entry name" value="HATPase"/>
    <property type="match status" value="1"/>
</dbReference>
<dbReference type="InterPro" id="IPR003594">
    <property type="entry name" value="HATPase_dom"/>
</dbReference>
<reference evidence="10" key="2">
    <citation type="journal article" date="2023" name="Syst. Appl. Microbiol.">
        <title>Govania unica gen. nov., sp. nov., a rare biosphere bacterium that represents a novel family in the class Alphaproteobacteria.</title>
        <authorList>
            <person name="Vandamme P."/>
            <person name="Peeters C."/>
            <person name="Hettiarachchi A."/>
            <person name="Cnockaert M."/>
            <person name="Carlier A."/>
        </authorList>
    </citation>
    <scope>NUCLEOTIDE SEQUENCE</scope>
    <source>
        <strain evidence="10">LMG 31809</strain>
    </source>
</reference>
<dbReference type="PANTHER" id="PTHR43711">
    <property type="entry name" value="TWO-COMPONENT HISTIDINE KINASE"/>
    <property type="match status" value="1"/>
</dbReference>
<dbReference type="CDD" id="cd00082">
    <property type="entry name" value="HisKA"/>
    <property type="match status" value="1"/>
</dbReference>
<dbReference type="Gene3D" id="1.10.287.130">
    <property type="match status" value="1"/>
</dbReference>
<gene>
    <name evidence="10" type="ORF">NYP16_13470</name>
</gene>
<dbReference type="SUPFAM" id="SSF55874">
    <property type="entry name" value="ATPase domain of HSP90 chaperone/DNA topoisomerase II/histidine kinase"/>
    <property type="match status" value="1"/>
</dbReference>
<dbReference type="Pfam" id="PF13426">
    <property type="entry name" value="PAS_9"/>
    <property type="match status" value="1"/>
</dbReference>
<dbReference type="SUPFAM" id="SSF55785">
    <property type="entry name" value="PYP-like sensor domain (PAS domain)"/>
    <property type="match status" value="1"/>
</dbReference>
<evidence type="ECO:0000256" key="3">
    <source>
        <dbReference type="ARBA" id="ARBA00022553"/>
    </source>
</evidence>
<evidence type="ECO:0000313" key="11">
    <source>
        <dbReference type="Proteomes" id="UP001141619"/>
    </source>
</evidence>
<dbReference type="CDD" id="cd00130">
    <property type="entry name" value="PAS"/>
    <property type="match status" value="1"/>
</dbReference>
<feature type="domain" description="PAS" evidence="9">
    <location>
        <begin position="64"/>
        <end position="121"/>
    </location>
</feature>
<dbReference type="RefSeq" id="WP_274944669.1">
    <property type="nucleotide sequence ID" value="NZ_JANWOI010000004.1"/>
</dbReference>
<name>A0A9X3U0M5_9PROT</name>
<dbReference type="PRINTS" id="PR00344">
    <property type="entry name" value="BCTRLSENSOR"/>
</dbReference>
<dbReference type="InterPro" id="IPR003661">
    <property type="entry name" value="HisK_dim/P_dom"/>
</dbReference>
<keyword evidence="11" id="KW-1185">Reference proteome</keyword>
<dbReference type="GO" id="GO:0000155">
    <property type="term" value="F:phosphorelay sensor kinase activity"/>
    <property type="evidence" value="ECO:0007669"/>
    <property type="project" value="InterPro"/>
</dbReference>
<feature type="region of interest" description="Disordered" evidence="7">
    <location>
        <begin position="10"/>
        <end position="33"/>
    </location>
</feature>
<dbReference type="InterPro" id="IPR035965">
    <property type="entry name" value="PAS-like_dom_sf"/>
</dbReference>
<dbReference type="AlphaFoldDB" id="A0A9X3U0M5"/>